<comment type="cofactor">
    <cofactor evidence="2">
        <name>Mg(2+)</name>
        <dbReference type="ChEBI" id="CHEBI:18420"/>
    </cofactor>
</comment>
<evidence type="ECO:0000256" key="7">
    <source>
        <dbReference type="ARBA" id="ARBA00032272"/>
    </source>
</evidence>
<dbReference type="GO" id="GO:0019693">
    <property type="term" value="P:ribose phosphate metabolic process"/>
    <property type="evidence" value="ECO:0007669"/>
    <property type="project" value="TreeGrafter"/>
</dbReference>
<dbReference type="RefSeq" id="WP_013739910.1">
    <property type="nucleotide sequence ID" value="NC_015436.1"/>
</dbReference>
<evidence type="ECO:0000259" key="9">
    <source>
        <dbReference type="PROSITE" id="PS51462"/>
    </source>
</evidence>
<protein>
    <recommendedName>
        <fullName evidence="4">GDP-mannose pyrophosphatase</fullName>
    </recommendedName>
    <alternativeName>
        <fullName evidence="6">GDP-mannose hydrolase</fullName>
    </alternativeName>
    <alternativeName>
        <fullName evidence="7">GDPMK</fullName>
    </alternativeName>
</protein>
<comment type="catalytic activity">
    <reaction evidence="1">
        <text>GDP-alpha-D-mannose + H2O = alpha-D-mannose 1-phosphate + GMP + 2 H(+)</text>
        <dbReference type="Rhea" id="RHEA:27978"/>
        <dbReference type="ChEBI" id="CHEBI:15377"/>
        <dbReference type="ChEBI" id="CHEBI:15378"/>
        <dbReference type="ChEBI" id="CHEBI:57527"/>
        <dbReference type="ChEBI" id="CHEBI:58115"/>
        <dbReference type="ChEBI" id="CHEBI:58409"/>
    </reaction>
</comment>
<sequence>MEDTHEDGVGKDMTAHLVWETEGRELAWKGPIFDVYHVKRHSSDGRCSSFIEVAAPEWVTMLPWYRDEKGVPHFVMVEQFRHGSGTVTREFPAGVVEKNESPEAAARRELREETGIDVMTVSLLGRVNPNAAFMNNYSNFFLMEGFEGKVVPQQLDMNEQIDIISVPVSDVVRDMGNSLYGNGIMMMALGFFLRATFHRPGLLS</sequence>
<dbReference type="InterPro" id="IPR020476">
    <property type="entry name" value="Nudix_hydrolase"/>
</dbReference>
<feature type="domain" description="Nudix hydrolase" evidence="9">
    <location>
        <begin position="56"/>
        <end position="193"/>
    </location>
</feature>
<dbReference type="InterPro" id="IPR020084">
    <property type="entry name" value="NUDIX_hydrolase_CS"/>
</dbReference>
<evidence type="ECO:0000256" key="1">
    <source>
        <dbReference type="ARBA" id="ARBA00000847"/>
    </source>
</evidence>
<dbReference type="EMBL" id="CP002659">
    <property type="protein sequence ID" value="AEC02515.1"/>
    <property type="molecule type" value="Genomic_DNA"/>
</dbReference>
<dbReference type="STRING" id="760011.Spico_1307"/>
<proteinExistence type="inferred from homology"/>
<evidence type="ECO:0000256" key="2">
    <source>
        <dbReference type="ARBA" id="ARBA00001946"/>
    </source>
</evidence>
<dbReference type="OrthoDB" id="9806150at2"/>
<evidence type="ECO:0000256" key="3">
    <source>
        <dbReference type="ARBA" id="ARBA00007275"/>
    </source>
</evidence>
<dbReference type="PROSITE" id="PS00893">
    <property type="entry name" value="NUDIX_BOX"/>
    <property type="match status" value="1"/>
</dbReference>
<evidence type="ECO:0000256" key="8">
    <source>
        <dbReference type="RuleBase" id="RU003476"/>
    </source>
</evidence>
<dbReference type="AlphaFoldDB" id="F4GM40"/>
<evidence type="ECO:0000256" key="5">
    <source>
        <dbReference type="ARBA" id="ARBA00022801"/>
    </source>
</evidence>
<evidence type="ECO:0000256" key="4">
    <source>
        <dbReference type="ARBA" id="ARBA00016377"/>
    </source>
</evidence>
<organism evidence="10 11">
    <name type="scientific">Parasphaerochaeta coccoides (strain ATCC BAA-1237 / DSM 17374 / SPN1)</name>
    <name type="common">Sphaerochaeta coccoides</name>
    <dbReference type="NCBI Taxonomy" id="760011"/>
    <lineage>
        <taxon>Bacteria</taxon>
        <taxon>Pseudomonadati</taxon>
        <taxon>Spirochaetota</taxon>
        <taxon>Spirochaetia</taxon>
        <taxon>Spirochaetales</taxon>
        <taxon>Sphaerochaetaceae</taxon>
        <taxon>Parasphaerochaeta</taxon>
    </lineage>
</organism>
<dbReference type="PANTHER" id="PTHR11839">
    <property type="entry name" value="UDP/ADP-SUGAR PYROPHOSPHATASE"/>
    <property type="match status" value="1"/>
</dbReference>
<dbReference type="Pfam" id="PF00293">
    <property type="entry name" value="NUDIX"/>
    <property type="match status" value="1"/>
</dbReference>
<dbReference type="PANTHER" id="PTHR11839:SF18">
    <property type="entry name" value="NUDIX HYDROLASE DOMAIN-CONTAINING PROTEIN"/>
    <property type="match status" value="1"/>
</dbReference>
<dbReference type="Proteomes" id="UP000007939">
    <property type="component" value="Chromosome"/>
</dbReference>
<reference evidence="11" key="1">
    <citation type="submission" date="2011-04" db="EMBL/GenBank/DDBJ databases">
        <title>The complete genome of Spirochaeta coccoides DSM 17374.</title>
        <authorList>
            <person name="Lucas S."/>
            <person name="Copeland A."/>
            <person name="Lapidus A."/>
            <person name="Bruce D."/>
            <person name="Goodwin L."/>
            <person name="Pitluck S."/>
            <person name="Peters L."/>
            <person name="Kyrpides N."/>
            <person name="Mavromatis K."/>
            <person name="Pagani I."/>
            <person name="Ivanova N."/>
            <person name="Ovchinnikova G."/>
            <person name="Lu M."/>
            <person name="Detter J.C."/>
            <person name="Tapia R."/>
            <person name="Han C."/>
            <person name="Land M."/>
            <person name="Hauser L."/>
            <person name="Markowitz V."/>
            <person name="Cheng J.-F."/>
            <person name="Hugenholtz P."/>
            <person name="Woyke T."/>
            <person name="Wu D."/>
            <person name="Spring S."/>
            <person name="Schroeder M."/>
            <person name="Brambilla E."/>
            <person name="Klenk H.-P."/>
            <person name="Eisen J.A."/>
        </authorList>
    </citation>
    <scope>NUCLEOTIDE SEQUENCE [LARGE SCALE GENOMIC DNA]</scope>
    <source>
        <strain evidence="11">ATCC BAA-1237 / DSM 17374 / SPN1</strain>
    </source>
</reference>
<dbReference type="InterPro" id="IPR015797">
    <property type="entry name" value="NUDIX_hydrolase-like_dom_sf"/>
</dbReference>
<dbReference type="PROSITE" id="PS51462">
    <property type="entry name" value="NUDIX"/>
    <property type="match status" value="1"/>
</dbReference>
<reference evidence="10 11" key="2">
    <citation type="journal article" date="2012" name="Stand. Genomic Sci.">
        <title>Complete genome sequence of the termite hindgut bacterium Spirochaeta coccoides type strain (SPN1(T)), reclassification in the genus Sphaerochaeta as Sphaerochaeta coccoides comb. nov. and emendations of the family Spirochaetaceae and the genus Sphaerochaeta.</title>
        <authorList>
            <person name="Abt B."/>
            <person name="Han C."/>
            <person name="Scheuner C."/>
            <person name="Lu M."/>
            <person name="Lapidus A."/>
            <person name="Nolan M."/>
            <person name="Lucas S."/>
            <person name="Hammon N."/>
            <person name="Deshpande S."/>
            <person name="Cheng J.F."/>
            <person name="Tapia R."/>
            <person name="Goodwin L.A."/>
            <person name="Pitluck S."/>
            <person name="Liolios K."/>
            <person name="Pagani I."/>
            <person name="Ivanova N."/>
            <person name="Mavromatis K."/>
            <person name="Mikhailova N."/>
            <person name="Huntemann M."/>
            <person name="Pati A."/>
            <person name="Chen A."/>
            <person name="Palaniappan K."/>
            <person name="Land M."/>
            <person name="Hauser L."/>
            <person name="Brambilla E.M."/>
            <person name="Rohde M."/>
            <person name="Spring S."/>
            <person name="Gronow S."/>
            <person name="Goker M."/>
            <person name="Woyke T."/>
            <person name="Bristow J."/>
            <person name="Eisen J.A."/>
            <person name="Markowitz V."/>
            <person name="Hugenholtz P."/>
            <person name="Kyrpides N.C."/>
            <person name="Klenk H.P."/>
            <person name="Detter J.C."/>
        </authorList>
    </citation>
    <scope>NUCLEOTIDE SEQUENCE [LARGE SCALE GENOMIC DNA]</scope>
    <source>
        <strain evidence="11">ATCC BAA-1237 / DSM 17374 / SPN1</strain>
    </source>
</reference>
<evidence type="ECO:0000313" key="11">
    <source>
        <dbReference type="Proteomes" id="UP000007939"/>
    </source>
</evidence>
<comment type="similarity">
    <text evidence="3">Belongs to the Nudix hydrolase family. NudK subfamily.</text>
</comment>
<keyword evidence="5 8" id="KW-0378">Hydrolase</keyword>
<keyword evidence="11" id="KW-1185">Reference proteome</keyword>
<dbReference type="CDD" id="cd03424">
    <property type="entry name" value="NUDIX_ADPRase_Nudt5_UGPPase_Nudt14"/>
    <property type="match status" value="1"/>
</dbReference>
<dbReference type="PRINTS" id="PR00502">
    <property type="entry name" value="NUDIXFAMILY"/>
</dbReference>
<evidence type="ECO:0000313" key="10">
    <source>
        <dbReference type="EMBL" id="AEC02515.1"/>
    </source>
</evidence>
<dbReference type="KEGG" id="scc:Spico_1307"/>
<dbReference type="InterPro" id="IPR000086">
    <property type="entry name" value="NUDIX_hydrolase_dom"/>
</dbReference>
<dbReference type="eggNOG" id="COG0494">
    <property type="taxonomic scope" value="Bacteria"/>
</dbReference>
<evidence type="ECO:0000256" key="6">
    <source>
        <dbReference type="ARBA" id="ARBA00032162"/>
    </source>
</evidence>
<gene>
    <name evidence="10" type="ordered locus">Spico_1307</name>
</gene>
<dbReference type="GO" id="GO:0006753">
    <property type="term" value="P:nucleoside phosphate metabolic process"/>
    <property type="evidence" value="ECO:0007669"/>
    <property type="project" value="TreeGrafter"/>
</dbReference>
<dbReference type="GO" id="GO:0016462">
    <property type="term" value="F:pyrophosphatase activity"/>
    <property type="evidence" value="ECO:0007669"/>
    <property type="project" value="UniProtKB-ARBA"/>
</dbReference>
<dbReference type="SUPFAM" id="SSF55811">
    <property type="entry name" value="Nudix"/>
    <property type="match status" value="1"/>
</dbReference>
<dbReference type="HOGENOM" id="CLU_062658_8_2_12"/>
<accession>F4GM40</accession>
<name>F4GM40_PARC1</name>
<dbReference type="Gene3D" id="3.90.79.10">
    <property type="entry name" value="Nucleoside Triphosphate Pyrophosphohydrolase"/>
    <property type="match status" value="1"/>
</dbReference>